<dbReference type="Gene3D" id="3.40.630.30">
    <property type="match status" value="1"/>
</dbReference>
<dbReference type="AlphaFoldDB" id="A0A7Y6B3U5"/>
<proteinExistence type="predicted"/>
<reference evidence="2 3" key="1">
    <citation type="submission" date="2020-05" db="EMBL/GenBank/DDBJ databases">
        <title>Genome Sequencing of Type Strains.</title>
        <authorList>
            <person name="Lemaire J.F."/>
            <person name="Inderbitzin P."/>
            <person name="Gregorio O.A."/>
            <person name="Collins S.B."/>
            <person name="Wespe N."/>
            <person name="Knight-Connoni V."/>
        </authorList>
    </citation>
    <scope>NUCLEOTIDE SEQUENCE [LARGE SCALE GENOMIC DNA]</scope>
    <source>
        <strain evidence="2 3">DSM 100049</strain>
    </source>
</reference>
<dbReference type="Pfam" id="PF13420">
    <property type="entry name" value="Acetyltransf_4"/>
    <property type="match status" value="1"/>
</dbReference>
<protein>
    <submittedName>
        <fullName evidence="2">N-acetyltransferase</fullName>
    </submittedName>
</protein>
<evidence type="ECO:0000313" key="3">
    <source>
        <dbReference type="Proteomes" id="UP000536441"/>
    </source>
</evidence>
<dbReference type="PANTHER" id="PTHR43072:SF8">
    <property type="entry name" value="ACYLTRANSFERASE FABY-RELATED"/>
    <property type="match status" value="1"/>
</dbReference>
<dbReference type="PROSITE" id="PS51186">
    <property type="entry name" value="GNAT"/>
    <property type="match status" value="1"/>
</dbReference>
<name>A0A7Y6B3U5_9SPHN</name>
<sequence>MIAIRAARPEDAAAIAAIYAPHVLAGVVSFETQAPDADMMRARMEGADGLYPWIVATLSDENGHEEGVIGYAYAARFREREAYRWVVETTIYVADVSQRSGVGRLLYEALVDTLTAQGFTQAMGVIALPNDGSIKLHEAVGFRRAGVFREVGHKHGRWIDVGYWQRELAEPAPHPAEPKRFTDVGVVRDPVAGKHR</sequence>
<evidence type="ECO:0000259" key="1">
    <source>
        <dbReference type="PROSITE" id="PS51186"/>
    </source>
</evidence>
<feature type="domain" description="N-acetyltransferase" evidence="1">
    <location>
        <begin position="2"/>
        <end position="169"/>
    </location>
</feature>
<dbReference type="RefSeq" id="WP_175311554.1">
    <property type="nucleotide sequence ID" value="NZ_CBCRYR010000028.1"/>
</dbReference>
<dbReference type="SUPFAM" id="SSF55729">
    <property type="entry name" value="Acyl-CoA N-acyltransferases (Nat)"/>
    <property type="match status" value="1"/>
</dbReference>
<dbReference type="GO" id="GO:0016747">
    <property type="term" value="F:acyltransferase activity, transferring groups other than amino-acyl groups"/>
    <property type="evidence" value="ECO:0007669"/>
    <property type="project" value="InterPro"/>
</dbReference>
<dbReference type="InterPro" id="IPR000182">
    <property type="entry name" value="GNAT_dom"/>
</dbReference>
<gene>
    <name evidence="2" type="ORF">HP438_08085</name>
</gene>
<dbReference type="InterPro" id="IPR016181">
    <property type="entry name" value="Acyl_CoA_acyltransferase"/>
</dbReference>
<keyword evidence="3" id="KW-1185">Reference proteome</keyword>
<comment type="caution">
    <text evidence="2">The sequence shown here is derived from an EMBL/GenBank/DDBJ whole genome shotgun (WGS) entry which is preliminary data.</text>
</comment>
<dbReference type="PANTHER" id="PTHR43072">
    <property type="entry name" value="N-ACETYLTRANSFERASE"/>
    <property type="match status" value="1"/>
</dbReference>
<accession>A0A7Y6B3U5</accession>
<dbReference type="EMBL" id="JABMCH010000062">
    <property type="protein sequence ID" value="NUU46931.1"/>
    <property type="molecule type" value="Genomic_DNA"/>
</dbReference>
<evidence type="ECO:0000313" key="2">
    <source>
        <dbReference type="EMBL" id="NUU46931.1"/>
    </source>
</evidence>
<dbReference type="Proteomes" id="UP000536441">
    <property type="component" value="Unassembled WGS sequence"/>
</dbReference>
<organism evidence="2 3">
    <name type="scientific">Sphingomonas zeae</name>
    <dbReference type="NCBI Taxonomy" id="1646122"/>
    <lineage>
        <taxon>Bacteria</taxon>
        <taxon>Pseudomonadati</taxon>
        <taxon>Pseudomonadota</taxon>
        <taxon>Alphaproteobacteria</taxon>
        <taxon>Sphingomonadales</taxon>
        <taxon>Sphingomonadaceae</taxon>
        <taxon>Sphingomonas</taxon>
    </lineage>
</organism>
<keyword evidence="2" id="KW-0808">Transferase</keyword>